<dbReference type="AlphaFoldDB" id="A0A6B0Y2A2"/>
<proteinExistence type="predicted"/>
<name>A0A6B0Y2A2_9RHOB</name>
<organism evidence="1">
    <name type="scientific">Boseongicola sp. SB0664_bin_43</name>
    <dbReference type="NCBI Taxonomy" id="2604844"/>
    <lineage>
        <taxon>Bacteria</taxon>
        <taxon>Pseudomonadati</taxon>
        <taxon>Pseudomonadota</taxon>
        <taxon>Alphaproteobacteria</taxon>
        <taxon>Rhodobacterales</taxon>
        <taxon>Paracoccaceae</taxon>
        <taxon>Boseongicola</taxon>
    </lineage>
</organism>
<dbReference type="Pfam" id="PF12096">
    <property type="entry name" value="DUF3572"/>
    <property type="match status" value="1"/>
</dbReference>
<sequence length="95" mass="10255">MTPLPKDAAEILAIEVLSWLVGDDELLPVFLGSTGATESDLRQRSKDLEFLASVLDFLLMDDAWVQGFCKAAGYAGDFPLRARAALPGGAQVNWT</sequence>
<dbReference type="InterPro" id="IPR021955">
    <property type="entry name" value="DUF3572"/>
</dbReference>
<evidence type="ECO:0000313" key="1">
    <source>
        <dbReference type="EMBL" id="MXY33939.1"/>
    </source>
</evidence>
<comment type="caution">
    <text evidence="1">The sequence shown here is derived from an EMBL/GenBank/DDBJ whole genome shotgun (WGS) entry which is preliminary data.</text>
</comment>
<reference evidence="1" key="1">
    <citation type="submission" date="2019-09" db="EMBL/GenBank/DDBJ databases">
        <title>Characterisation of the sponge microbiome using genome-centric metagenomics.</title>
        <authorList>
            <person name="Engelberts J.P."/>
            <person name="Robbins S.J."/>
            <person name="De Goeij J.M."/>
            <person name="Aranda M."/>
            <person name="Bell S.C."/>
            <person name="Webster N.S."/>
        </authorList>
    </citation>
    <scope>NUCLEOTIDE SEQUENCE</scope>
    <source>
        <strain evidence="1">SB0664_bin_43</strain>
    </source>
</reference>
<dbReference type="EMBL" id="VXRY01000302">
    <property type="protein sequence ID" value="MXY33939.1"/>
    <property type="molecule type" value="Genomic_DNA"/>
</dbReference>
<gene>
    <name evidence="1" type="ORF">F4Y60_07580</name>
</gene>
<accession>A0A6B0Y2A2</accession>
<protein>
    <submittedName>
        <fullName evidence="1">DUF3572 family protein</fullName>
    </submittedName>
</protein>